<dbReference type="InterPro" id="IPR005302">
    <property type="entry name" value="MoCF_Sase_C"/>
</dbReference>
<evidence type="ECO:0000259" key="2">
    <source>
        <dbReference type="PROSITE" id="PS51340"/>
    </source>
</evidence>
<feature type="compositionally biased region" description="Low complexity" evidence="1">
    <location>
        <begin position="16"/>
        <end position="41"/>
    </location>
</feature>
<evidence type="ECO:0000256" key="1">
    <source>
        <dbReference type="SAM" id="MobiDB-lite"/>
    </source>
</evidence>
<sequence length="191" mass="19615">MTPIRLRALVRPPTPAVGGADPAAPGAAPGPVAADARPGPDATGGLDAAGLVVPAAATLWALPAEHLPFWQTVRAQAGAAAWGAPLPAGLLGEQLLLEGLPESRAWFGDVLEFPDCALAVGEPREPDPGFSARLGFAQAGRLARQSGWCGYALRVRRPGTLAAGQVAILHPGPREISVAELWRARRDRAGG</sequence>
<dbReference type="AlphaFoldDB" id="A0A0K8P2S9"/>
<dbReference type="GO" id="GO:0030170">
    <property type="term" value="F:pyridoxal phosphate binding"/>
    <property type="evidence" value="ECO:0007669"/>
    <property type="project" value="InterPro"/>
</dbReference>
<protein>
    <recommendedName>
        <fullName evidence="2">MOSC domain-containing protein</fullName>
    </recommendedName>
</protein>
<dbReference type="InterPro" id="IPR011037">
    <property type="entry name" value="Pyrv_Knase-like_insert_dom_sf"/>
</dbReference>
<dbReference type="GO" id="GO:0030151">
    <property type="term" value="F:molybdenum ion binding"/>
    <property type="evidence" value="ECO:0007669"/>
    <property type="project" value="InterPro"/>
</dbReference>
<dbReference type="PROSITE" id="PS51340">
    <property type="entry name" value="MOSC"/>
    <property type="match status" value="1"/>
</dbReference>
<dbReference type="OrthoDB" id="9786134at2"/>
<gene>
    <name evidence="3" type="ORF">ISF6_2320</name>
</gene>
<proteinExistence type="predicted"/>
<accession>A0A0K8P2S9</accession>
<feature type="domain" description="MOSC" evidence="2">
    <location>
        <begin position="7"/>
        <end position="170"/>
    </location>
</feature>
<evidence type="ECO:0000313" key="4">
    <source>
        <dbReference type="Proteomes" id="UP000037660"/>
    </source>
</evidence>
<dbReference type="EMBL" id="BBYR01000036">
    <property type="protein sequence ID" value="GAP36480.1"/>
    <property type="molecule type" value="Genomic_DNA"/>
</dbReference>
<dbReference type="STRING" id="1547922.ISF6_2320"/>
<dbReference type="GO" id="GO:0003824">
    <property type="term" value="F:catalytic activity"/>
    <property type="evidence" value="ECO:0007669"/>
    <property type="project" value="InterPro"/>
</dbReference>
<dbReference type="Gene3D" id="2.40.33.20">
    <property type="entry name" value="PK beta-barrel domain-like"/>
    <property type="match status" value="1"/>
</dbReference>
<dbReference type="RefSeq" id="WP_054020472.1">
    <property type="nucleotide sequence ID" value="NZ_BBYR01000036.1"/>
</dbReference>
<name>A0A0K8P2S9_PISS1</name>
<organism evidence="3 4">
    <name type="scientific">Piscinibacter sakaiensis</name>
    <name type="common">Ideonella sakaiensis</name>
    <dbReference type="NCBI Taxonomy" id="1547922"/>
    <lineage>
        <taxon>Bacteria</taxon>
        <taxon>Pseudomonadati</taxon>
        <taxon>Pseudomonadota</taxon>
        <taxon>Betaproteobacteria</taxon>
        <taxon>Burkholderiales</taxon>
        <taxon>Sphaerotilaceae</taxon>
        <taxon>Piscinibacter</taxon>
    </lineage>
</organism>
<evidence type="ECO:0000313" key="3">
    <source>
        <dbReference type="EMBL" id="GAP36480.1"/>
    </source>
</evidence>
<dbReference type="SUPFAM" id="SSF50800">
    <property type="entry name" value="PK beta-barrel domain-like"/>
    <property type="match status" value="1"/>
</dbReference>
<reference evidence="4" key="1">
    <citation type="submission" date="2015-07" db="EMBL/GenBank/DDBJ databases">
        <title>Discovery of a poly(ethylene terephthalate assimilation.</title>
        <authorList>
            <person name="Yoshida S."/>
            <person name="Hiraga K."/>
            <person name="Takehana T."/>
            <person name="Taniguchi I."/>
            <person name="Yamaji H."/>
            <person name="Maeda Y."/>
            <person name="Toyohara K."/>
            <person name="Miyamoto K."/>
            <person name="Kimura Y."/>
            <person name="Oda K."/>
        </authorList>
    </citation>
    <scope>NUCLEOTIDE SEQUENCE [LARGE SCALE GENOMIC DNA]</scope>
    <source>
        <strain evidence="4">NBRC 110686 / TISTR 2288 / 201-F6</strain>
    </source>
</reference>
<comment type="caution">
    <text evidence="3">The sequence shown here is derived from an EMBL/GenBank/DDBJ whole genome shotgun (WGS) entry which is preliminary data.</text>
</comment>
<dbReference type="Pfam" id="PF03473">
    <property type="entry name" value="MOSC"/>
    <property type="match status" value="1"/>
</dbReference>
<reference evidence="3 4" key="2">
    <citation type="journal article" date="2016" name="Science">
        <title>A bacterium that degrades and assimilates poly(ethylene terephthalate).</title>
        <authorList>
            <person name="Yoshida S."/>
            <person name="Hiraga K."/>
            <person name="Takehana T."/>
            <person name="Taniguchi I."/>
            <person name="Yamaji H."/>
            <person name="Maeda Y."/>
            <person name="Toyohara K."/>
            <person name="Miyamoto K."/>
            <person name="Kimura Y."/>
            <person name="Oda K."/>
        </authorList>
    </citation>
    <scope>NUCLEOTIDE SEQUENCE [LARGE SCALE GENOMIC DNA]</scope>
    <source>
        <strain evidence="4">NBRC 110686 / TISTR 2288 / 201-F6</strain>
    </source>
</reference>
<keyword evidence="4" id="KW-1185">Reference proteome</keyword>
<feature type="region of interest" description="Disordered" evidence="1">
    <location>
        <begin position="12"/>
        <end position="41"/>
    </location>
</feature>
<dbReference type="Proteomes" id="UP000037660">
    <property type="component" value="Unassembled WGS sequence"/>
</dbReference>